<reference evidence="1 2" key="1">
    <citation type="submission" date="2021-11" db="EMBL/GenBank/DDBJ databases">
        <title>Draft genome sequence of Actinomycetospora sp. SF1 isolated from the rhizosphere soil.</title>
        <authorList>
            <person name="Duangmal K."/>
            <person name="Chantavorakit T."/>
        </authorList>
    </citation>
    <scope>NUCLEOTIDE SEQUENCE [LARGE SCALE GENOMIC DNA]</scope>
    <source>
        <strain evidence="1 2">TBRC 5722</strain>
    </source>
</reference>
<gene>
    <name evidence="1" type="ORF">LQ327_02900</name>
</gene>
<dbReference type="Proteomes" id="UP001199469">
    <property type="component" value="Unassembled WGS sequence"/>
</dbReference>
<keyword evidence="2" id="KW-1185">Reference proteome</keyword>
<evidence type="ECO:0000313" key="2">
    <source>
        <dbReference type="Proteomes" id="UP001199469"/>
    </source>
</evidence>
<name>A0ABS8P283_9PSEU</name>
<proteinExistence type="predicted"/>
<comment type="caution">
    <text evidence="1">The sequence shown here is derived from an EMBL/GenBank/DDBJ whole genome shotgun (WGS) entry which is preliminary data.</text>
</comment>
<evidence type="ECO:0000313" key="1">
    <source>
        <dbReference type="EMBL" id="MCD2192345.1"/>
    </source>
</evidence>
<dbReference type="EMBL" id="JAJNDB010000001">
    <property type="protein sequence ID" value="MCD2192345.1"/>
    <property type="molecule type" value="Genomic_DNA"/>
</dbReference>
<organism evidence="1 2">
    <name type="scientific">Actinomycetospora endophytica</name>
    <dbReference type="NCBI Taxonomy" id="2291215"/>
    <lineage>
        <taxon>Bacteria</taxon>
        <taxon>Bacillati</taxon>
        <taxon>Actinomycetota</taxon>
        <taxon>Actinomycetes</taxon>
        <taxon>Pseudonocardiales</taxon>
        <taxon>Pseudonocardiaceae</taxon>
        <taxon>Actinomycetospora</taxon>
    </lineage>
</organism>
<accession>A0ABS8P283</accession>
<dbReference type="RefSeq" id="WP_230730022.1">
    <property type="nucleotide sequence ID" value="NZ_JAJNDB010000001.1"/>
</dbReference>
<protein>
    <submittedName>
        <fullName evidence="1">Uncharacterized protein</fullName>
    </submittedName>
</protein>
<sequence length="125" mass="13613">MPWRQLVLTCAQRTGVRRRWPCMMVRSDVAGAAAVAELYGHVAIAGIVRTTTRSVLSACRDGSLHAHGDEDDPRSGVSIPLVCALAWRAGYGPARQRVLCPLCMVLARTEPATGPRLTARARWSF</sequence>